<dbReference type="AlphaFoldDB" id="A0A326RSQ9"/>
<dbReference type="Gene3D" id="3.90.1150.200">
    <property type="match status" value="1"/>
</dbReference>
<evidence type="ECO:0000313" key="3">
    <source>
        <dbReference type="Proteomes" id="UP000248917"/>
    </source>
</evidence>
<dbReference type="InterPro" id="IPR014922">
    <property type="entry name" value="YdhG-like"/>
</dbReference>
<dbReference type="Pfam" id="PF13376">
    <property type="entry name" value="OmdA"/>
    <property type="match status" value="1"/>
</dbReference>
<name>A0A326RSQ9_9BACT</name>
<dbReference type="SUPFAM" id="SSF159888">
    <property type="entry name" value="YdhG-like"/>
    <property type="match status" value="1"/>
</dbReference>
<dbReference type="PIRSF" id="PIRSF021308">
    <property type="entry name" value="UCP021308"/>
    <property type="match status" value="1"/>
</dbReference>
<protein>
    <submittedName>
        <fullName evidence="2">Uncharacterized protein YdeI (YjbR/CyaY-like superfamily)</fullName>
    </submittedName>
</protein>
<organism evidence="2 3">
    <name type="scientific">Algoriphagus aquaeductus</name>
    <dbReference type="NCBI Taxonomy" id="475299"/>
    <lineage>
        <taxon>Bacteria</taxon>
        <taxon>Pseudomonadati</taxon>
        <taxon>Bacteroidota</taxon>
        <taxon>Cytophagia</taxon>
        <taxon>Cytophagales</taxon>
        <taxon>Cyclobacteriaceae</taxon>
        <taxon>Algoriphagus</taxon>
    </lineage>
</organism>
<dbReference type="EMBL" id="QKTX01000004">
    <property type="protein sequence ID" value="PZV84556.1"/>
    <property type="molecule type" value="Genomic_DNA"/>
</dbReference>
<proteinExistence type="predicted"/>
<keyword evidence="3" id="KW-1185">Reference proteome</keyword>
<comment type="caution">
    <text evidence="2">The sequence shown here is derived from an EMBL/GenBank/DDBJ whole genome shotgun (WGS) entry which is preliminary data.</text>
</comment>
<evidence type="ECO:0000259" key="1">
    <source>
        <dbReference type="Pfam" id="PF08818"/>
    </source>
</evidence>
<evidence type="ECO:0000313" key="2">
    <source>
        <dbReference type="EMBL" id="PZV84556.1"/>
    </source>
</evidence>
<dbReference type="InterPro" id="IPR016786">
    <property type="entry name" value="YdeI_bac"/>
</dbReference>
<accession>A0A326RSQ9</accession>
<feature type="domain" description="YdhG-like" evidence="1">
    <location>
        <begin position="32"/>
        <end position="129"/>
    </location>
</feature>
<dbReference type="Proteomes" id="UP000248917">
    <property type="component" value="Unassembled WGS sequence"/>
</dbReference>
<reference evidence="2 3" key="1">
    <citation type="submission" date="2018-06" db="EMBL/GenBank/DDBJ databases">
        <title>Genomic Encyclopedia of Archaeal and Bacterial Type Strains, Phase II (KMG-II): from individual species to whole genera.</title>
        <authorList>
            <person name="Goeker M."/>
        </authorList>
    </citation>
    <scope>NUCLEOTIDE SEQUENCE [LARGE SCALE GENOMIC DNA]</scope>
    <source>
        <strain evidence="2 3">T4</strain>
    </source>
</reference>
<dbReference type="Pfam" id="PF08818">
    <property type="entry name" value="DUF1801"/>
    <property type="match status" value="1"/>
</dbReference>
<sequence length="209" mass="23846">MHQPNPQVDQFLLEGCMRCPKGATPACKVHRWTDILEFLRQLLLETELTEERKWGVPTYTLNGKNVIMLGVFNDSCVMSFLKGSLMQDPKGILDLPGPNSHEGRIIRFTELDQAEKLEKELKAYISQAIEIEKSGKKLEKPEPSTQEIPEELIQKFEEHEGLEKAFFALTPGRQRGYLIHFTGAKQSATRLSRIEKCIPKIFEGKGMMD</sequence>
<gene>
    <name evidence="2" type="ORF">CLV31_104207</name>
</gene>